<dbReference type="GO" id="GO:0005975">
    <property type="term" value="P:carbohydrate metabolic process"/>
    <property type="evidence" value="ECO:0007669"/>
    <property type="project" value="InterPro"/>
</dbReference>
<comment type="caution">
    <text evidence="1">The sequence shown here is derived from an EMBL/GenBank/DDBJ whole genome shotgun (WGS) entry which is preliminary data.</text>
</comment>
<dbReference type="InterPro" id="IPR008928">
    <property type="entry name" value="6-hairpin_glycosidase_sf"/>
</dbReference>
<keyword evidence="2" id="KW-1185">Reference proteome</keyword>
<protein>
    <submittedName>
        <fullName evidence="1">Uncharacterized protein</fullName>
    </submittedName>
</protein>
<evidence type="ECO:0000313" key="2">
    <source>
        <dbReference type="Proteomes" id="UP000787472"/>
    </source>
</evidence>
<reference evidence="1" key="1">
    <citation type="submission" date="2020-03" db="EMBL/GenBank/DDBJ databases">
        <authorList>
            <person name="Guo F."/>
        </authorList>
    </citation>
    <scope>NUCLEOTIDE SEQUENCE</scope>
    <source>
        <strain evidence="1">JCM 30134</strain>
    </source>
</reference>
<proteinExistence type="predicted"/>
<dbReference type="SUPFAM" id="SSF48208">
    <property type="entry name" value="Six-hairpin glycosidases"/>
    <property type="match status" value="1"/>
</dbReference>
<gene>
    <name evidence="1" type="ORF">G8770_06470</name>
</gene>
<evidence type="ECO:0000313" key="1">
    <source>
        <dbReference type="EMBL" id="NHO65185.1"/>
    </source>
</evidence>
<dbReference type="Proteomes" id="UP000787472">
    <property type="component" value="Unassembled WGS sequence"/>
</dbReference>
<accession>A0A9E5JUL5</accession>
<name>A0A9E5JUL5_9GAMM</name>
<dbReference type="RefSeq" id="WP_167183477.1">
    <property type="nucleotide sequence ID" value="NZ_JAAONZ010000003.1"/>
</dbReference>
<dbReference type="EMBL" id="JAAONZ010000003">
    <property type="protein sequence ID" value="NHO65185.1"/>
    <property type="molecule type" value="Genomic_DNA"/>
</dbReference>
<organism evidence="1 2">
    <name type="scientific">Pseudomaricurvus hydrocarbonicus</name>
    <dbReference type="NCBI Taxonomy" id="1470433"/>
    <lineage>
        <taxon>Bacteria</taxon>
        <taxon>Pseudomonadati</taxon>
        <taxon>Pseudomonadota</taxon>
        <taxon>Gammaproteobacteria</taxon>
        <taxon>Cellvibrionales</taxon>
        <taxon>Cellvibrionaceae</taxon>
        <taxon>Pseudomaricurvus</taxon>
    </lineage>
</organism>
<dbReference type="AlphaFoldDB" id="A0A9E5JUL5"/>
<sequence>MDNHLTAQAIMREFAAATGLMEGGGEPRRYLWTDAFAVCNYLGFFRDSDDSAFLELALKLVEQVHEHLGKHRRDSAGSGWLSGLTETQGRLHPTCAGLRIGKPLDERKLHEAVDETLEWQQDGQYFHYLTRWMHALDAVSRATNNGLYNQWARSLAQVAYQAFVYTPTAGAAKRMYWKMSIDLSRPLVSSMGHHDPLDGLITYWQLEASAKHFSATVAQSATMAQSPTMAQVPTGLSLLAAIEDFSSMCAGQHWATQDELGMGSMLSDACRLAQLVAAGSVADSGLLEQLLVESDVSLQAFSSHNRLGLEAEYRLAFRELGLAIGLQGINIIHQCLQQQPEKYTDAKRLLSRLEALQNFTAIAEHIVNFWTQSPHRSGHSWSEHADINNVMLATSLAPGGYLQR</sequence>